<evidence type="ECO:0000256" key="1">
    <source>
        <dbReference type="ARBA" id="ARBA00006432"/>
    </source>
</evidence>
<dbReference type="InterPro" id="IPR042099">
    <property type="entry name" value="ANL_N_sf"/>
</dbReference>
<organism evidence="5 6">
    <name type="scientific">Brevibacterium mcbrellneri ATCC 49030</name>
    <dbReference type="NCBI Taxonomy" id="585530"/>
    <lineage>
        <taxon>Bacteria</taxon>
        <taxon>Bacillati</taxon>
        <taxon>Actinomycetota</taxon>
        <taxon>Actinomycetes</taxon>
        <taxon>Micrococcales</taxon>
        <taxon>Brevibacteriaceae</taxon>
        <taxon>Brevibacterium</taxon>
    </lineage>
</organism>
<dbReference type="InterPro" id="IPR020845">
    <property type="entry name" value="AMP-binding_CS"/>
</dbReference>
<dbReference type="EC" id="6.2.1.26" evidence="5"/>
<dbReference type="PROSITE" id="PS00455">
    <property type="entry name" value="AMP_BINDING"/>
    <property type="match status" value="1"/>
</dbReference>
<sequence>MATLPLVLRRTANTHPDQPAITFESTTLTYRELDDRVDQFAADLIERGVRKGDRLVIVAGNSDVFAYAVLGGLRAGAIVAPVNPKSAGAEIEHFVTDADVHSIIFDALCAPAVKAWADAFPETAAKVNALSLGAAEFGDNLLESALQRPATPVEIGLEEDDDCLIIYTSGTTGKPKGALFDHHRVLWVGVNTIGGVGLRMLDRYLIVAPLYHSAALNLLFFPALMMGAHQVIHSGFDPEAVLSEIDKTKINVFFGVPTMFAFMLRSPNLAKLDLSSLRVAFYGAAPMPGSVAERLFDVLPQTEIIQLCGQTEGGPGGIILLHDEVKAKPSASGRSAILNTEVRVVDAEGNDVRPGEVGEMIMRGESMMKEYWRRPEATAQTVIDGWVHTGDLAHVDEEGYITLVDRLKDMIITGGHNVYSAEVENALAAYPEITDIAIVSRPHPDFGETVVAVVTPAEGGNPTLEGLREFAEPLLTHYKIPRELIIEDIPRNPSGKIQKHKLREKIAREQ</sequence>
<evidence type="ECO:0000313" key="5">
    <source>
        <dbReference type="EMBL" id="EFG48436.1"/>
    </source>
</evidence>
<dbReference type="GO" id="GO:0031956">
    <property type="term" value="F:medium-chain fatty acid-CoA ligase activity"/>
    <property type="evidence" value="ECO:0007669"/>
    <property type="project" value="TreeGrafter"/>
</dbReference>
<feature type="domain" description="AMP-dependent synthetase/ligase" evidence="3">
    <location>
        <begin position="8"/>
        <end position="372"/>
    </location>
</feature>
<evidence type="ECO:0000259" key="3">
    <source>
        <dbReference type="Pfam" id="PF00501"/>
    </source>
</evidence>
<dbReference type="STRING" id="585530.HMPREF0183_0289"/>
<evidence type="ECO:0000256" key="2">
    <source>
        <dbReference type="ARBA" id="ARBA00022598"/>
    </source>
</evidence>
<dbReference type="Gene3D" id="3.30.300.30">
    <property type="match status" value="1"/>
</dbReference>
<dbReference type="Pfam" id="PF00501">
    <property type="entry name" value="AMP-binding"/>
    <property type="match status" value="1"/>
</dbReference>
<proteinExistence type="inferred from homology"/>
<gene>
    <name evidence="5" type="primary">menE2</name>
    <name evidence="5" type="ORF">HMPREF0183_0289</name>
</gene>
<dbReference type="EMBL" id="ADNU01000011">
    <property type="protein sequence ID" value="EFG48436.1"/>
    <property type="molecule type" value="Genomic_DNA"/>
</dbReference>
<keyword evidence="6" id="KW-1185">Reference proteome</keyword>
<name>D4YK29_9MICO</name>
<evidence type="ECO:0000313" key="6">
    <source>
        <dbReference type="Proteomes" id="UP000005714"/>
    </source>
</evidence>
<dbReference type="InterPro" id="IPR025110">
    <property type="entry name" value="AMP-bd_C"/>
</dbReference>
<evidence type="ECO:0000259" key="4">
    <source>
        <dbReference type="Pfam" id="PF13193"/>
    </source>
</evidence>
<feature type="domain" description="AMP-binding enzyme C-terminal" evidence="4">
    <location>
        <begin position="422"/>
        <end position="496"/>
    </location>
</feature>
<comment type="caution">
    <text evidence="5">The sequence shown here is derived from an EMBL/GenBank/DDBJ whole genome shotgun (WGS) entry which is preliminary data.</text>
</comment>
<dbReference type="InterPro" id="IPR000873">
    <property type="entry name" value="AMP-dep_synth/lig_dom"/>
</dbReference>
<dbReference type="InterPro" id="IPR045851">
    <property type="entry name" value="AMP-bd_C_sf"/>
</dbReference>
<dbReference type="OrthoDB" id="9803968at2"/>
<dbReference type="Proteomes" id="UP000005714">
    <property type="component" value="Unassembled WGS sequence"/>
</dbReference>
<reference evidence="5 6" key="1">
    <citation type="submission" date="2010-04" db="EMBL/GenBank/DDBJ databases">
        <authorList>
            <person name="Qin X."/>
            <person name="Bachman B."/>
            <person name="Battles P."/>
            <person name="Bell A."/>
            <person name="Bess C."/>
            <person name="Bickham C."/>
            <person name="Chaboub L."/>
            <person name="Chen D."/>
            <person name="Coyle M."/>
            <person name="Deiros D.R."/>
            <person name="Dinh H."/>
            <person name="Forbes L."/>
            <person name="Fowler G."/>
            <person name="Francisco L."/>
            <person name="Fu Q."/>
            <person name="Gubbala S."/>
            <person name="Hale W."/>
            <person name="Han Y."/>
            <person name="Hemphill L."/>
            <person name="Highlander S.K."/>
            <person name="Hirani K."/>
            <person name="Hogues M."/>
            <person name="Jackson L."/>
            <person name="Jakkamsetti A."/>
            <person name="Javaid M."/>
            <person name="Jiang H."/>
            <person name="Korchina V."/>
            <person name="Kovar C."/>
            <person name="Lara F."/>
            <person name="Lee S."/>
            <person name="Mata R."/>
            <person name="Mathew T."/>
            <person name="Moen C."/>
            <person name="Morales K."/>
            <person name="Munidasa M."/>
            <person name="Nazareth L."/>
            <person name="Ngo R."/>
            <person name="Nguyen L."/>
            <person name="Okwuonu G."/>
            <person name="Ongeri F."/>
            <person name="Patil S."/>
            <person name="Petrosino J."/>
            <person name="Pham C."/>
            <person name="Pham P."/>
            <person name="Pu L.-L."/>
            <person name="Puazo M."/>
            <person name="Raj R."/>
            <person name="Reid J."/>
            <person name="Rouhana J."/>
            <person name="Saada N."/>
            <person name="Shang Y."/>
            <person name="Simmons D."/>
            <person name="Thornton R."/>
            <person name="Warren J."/>
            <person name="Weissenberger G."/>
            <person name="Zhang J."/>
            <person name="Zhang L."/>
            <person name="Zhou C."/>
            <person name="Zhu D."/>
            <person name="Muzny D."/>
            <person name="Worley K."/>
            <person name="Gibbs R."/>
        </authorList>
    </citation>
    <scope>NUCLEOTIDE SEQUENCE [LARGE SCALE GENOMIC DNA]</scope>
    <source>
        <strain evidence="5 6">ATCC 49030</strain>
    </source>
</reference>
<comment type="similarity">
    <text evidence="1">Belongs to the ATP-dependent AMP-binding enzyme family.</text>
</comment>
<dbReference type="Gene3D" id="3.40.50.12780">
    <property type="entry name" value="N-terminal domain of ligase-like"/>
    <property type="match status" value="1"/>
</dbReference>
<dbReference type="RefSeq" id="WP_005881999.1">
    <property type="nucleotide sequence ID" value="NZ_ADNU01000011.1"/>
</dbReference>
<accession>D4YK29</accession>
<dbReference type="PANTHER" id="PTHR43201:SF5">
    <property type="entry name" value="MEDIUM-CHAIN ACYL-COA LIGASE ACSF2, MITOCHONDRIAL"/>
    <property type="match status" value="1"/>
</dbReference>
<dbReference type="Pfam" id="PF13193">
    <property type="entry name" value="AMP-binding_C"/>
    <property type="match status" value="1"/>
</dbReference>
<dbReference type="PANTHER" id="PTHR43201">
    <property type="entry name" value="ACYL-COA SYNTHETASE"/>
    <property type="match status" value="1"/>
</dbReference>
<dbReference type="eggNOG" id="COG0318">
    <property type="taxonomic scope" value="Bacteria"/>
</dbReference>
<dbReference type="SUPFAM" id="SSF56801">
    <property type="entry name" value="Acetyl-CoA synthetase-like"/>
    <property type="match status" value="1"/>
</dbReference>
<dbReference type="AlphaFoldDB" id="D4YK29"/>
<keyword evidence="2 5" id="KW-0436">Ligase</keyword>
<dbReference type="GO" id="GO:0006631">
    <property type="term" value="P:fatty acid metabolic process"/>
    <property type="evidence" value="ECO:0007669"/>
    <property type="project" value="TreeGrafter"/>
</dbReference>
<protein>
    <submittedName>
        <fullName evidence="5">AMP-binding enzyme</fullName>
        <ecNumber evidence="5">6.2.1.26</ecNumber>
    </submittedName>
</protein>
<dbReference type="GO" id="GO:0008756">
    <property type="term" value="F:o-succinylbenzoate-CoA ligase activity"/>
    <property type="evidence" value="ECO:0007669"/>
    <property type="project" value="UniProtKB-EC"/>
</dbReference>